<protein>
    <submittedName>
        <fullName evidence="1">Uncharacterized protein</fullName>
    </submittedName>
</protein>
<evidence type="ECO:0000313" key="1">
    <source>
        <dbReference type="EMBL" id="KAG9495001.1"/>
    </source>
</evidence>
<evidence type="ECO:0000313" key="2">
    <source>
        <dbReference type="Proteomes" id="UP000827133"/>
    </source>
</evidence>
<dbReference type="GeneID" id="68321086"/>
<dbReference type="Proteomes" id="UP000827133">
    <property type="component" value="Unassembled WGS sequence"/>
</dbReference>
<dbReference type="AlphaFoldDB" id="A0A9P8D499"/>
<keyword evidence="2" id="KW-1185">Reference proteome</keyword>
<proteinExistence type="predicted"/>
<dbReference type="EMBL" id="JAHBCI010000011">
    <property type="protein sequence ID" value="KAG9495001.1"/>
    <property type="molecule type" value="Genomic_DNA"/>
</dbReference>
<sequence length="94" mass="10529">MFSNRVSTFSVNTDLPAFDTYMSQDQAVFVAGVNLGRTYRPITRKSLRRGTRASFSHIATSKMGINRVVQFQFKADTSSDAIEKASIPMFILKT</sequence>
<accession>A0A9P8D499</accession>
<name>A0A9P8D499_9HYPO</name>
<dbReference type="RefSeq" id="XP_044674001.1">
    <property type="nucleotide sequence ID" value="XM_044830726.1"/>
</dbReference>
<dbReference type="KEGG" id="fmu:J7337_013230"/>
<comment type="caution">
    <text evidence="1">The sequence shown here is derived from an EMBL/GenBank/DDBJ whole genome shotgun (WGS) entry which is preliminary data.</text>
</comment>
<organism evidence="1 2">
    <name type="scientific">Fusarium musae</name>
    <dbReference type="NCBI Taxonomy" id="1042133"/>
    <lineage>
        <taxon>Eukaryota</taxon>
        <taxon>Fungi</taxon>
        <taxon>Dikarya</taxon>
        <taxon>Ascomycota</taxon>
        <taxon>Pezizomycotina</taxon>
        <taxon>Sordariomycetes</taxon>
        <taxon>Hypocreomycetidae</taxon>
        <taxon>Hypocreales</taxon>
        <taxon>Nectriaceae</taxon>
        <taxon>Fusarium</taxon>
    </lineage>
</organism>
<gene>
    <name evidence="1" type="ORF">J7337_013230</name>
</gene>
<reference evidence="1" key="1">
    <citation type="journal article" date="2021" name="Mol. Plant Microbe Interact.">
        <title>Telomere to telomere genome assembly of Fusarium musae F31, causal agent of crown rot disease of banana.</title>
        <authorList>
            <person name="Degradi L."/>
            <person name="Tava V."/>
            <person name="Kunova A."/>
            <person name="Cortesi P."/>
            <person name="Saracchi M."/>
            <person name="Pasquali M."/>
        </authorList>
    </citation>
    <scope>NUCLEOTIDE SEQUENCE</scope>
    <source>
        <strain evidence="1">F31</strain>
    </source>
</reference>